<keyword evidence="5" id="KW-0812">Transmembrane</keyword>
<dbReference type="Gene3D" id="1.20.1600.10">
    <property type="entry name" value="Outer membrane efflux proteins (OEP)"/>
    <property type="match status" value="1"/>
</dbReference>
<accession>A0A4Q7PHJ5</accession>
<protein>
    <submittedName>
        <fullName evidence="8">Outer membrane efflux protein</fullName>
    </submittedName>
</protein>
<comment type="subcellular location">
    <subcellularLocation>
        <location evidence="1">Cell outer membrane</location>
    </subcellularLocation>
</comment>
<dbReference type="GO" id="GO:0015562">
    <property type="term" value="F:efflux transmembrane transporter activity"/>
    <property type="evidence" value="ECO:0007669"/>
    <property type="project" value="InterPro"/>
</dbReference>
<keyword evidence="9" id="KW-1185">Reference proteome</keyword>
<keyword evidence="4" id="KW-1134">Transmembrane beta strand</keyword>
<dbReference type="GO" id="GO:0009279">
    <property type="term" value="C:cell outer membrane"/>
    <property type="evidence" value="ECO:0007669"/>
    <property type="project" value="UniProtKB-SubCell"/>
</dbReference>
<dbReference type="InterPro" id="IPR051906">
    <property type="entry name" value="TolC-like"/>
</dbReference>
<evidence type="ECO:0000256" key="6">
    <source>
        <dbReference type="ARBA" id="ARBA00023136"/>
    </source>
</evidence>
<dbReference type="RefSeq" id="WP_130285830.1">
    <property type="nucleotide sequence ID" value="NZ_SGXE01000001.1"/>
</dbReference>
<sequence>MRIVSIKIVWFCFFFNSLSGTSQTVQDTLVMNFKEYLGYVKKYHPVAKQANLVLNNAEANLLKSRGGFDPKLEVDYSQKEFKETEYYDILNATFKIPTWFGIELKGKFEQNEGVYLNPERTVPDDGLYSAGISVPVAQGLLINDRMATLKKAKAFEGQSQADRDLLINDILFEASLAYFNWLKAYQERMLFSDFVDNAFQRFQGVKRSAEAGDKAIIDTVEAKIAYQNRNLSLVQADLDLTKARLELSNYLWLGNNIPVELRASVIPDVALENYIDQALQINGRLLSDFDQENHPKLRSLGFKIEGLEIDKRLKANKLLPYIGLEYNFLTETPDVTDSFNTANYKAGLTFNFPLFLRKERGDLRLAKNKLQDVEYERLSTALQLKNKVLAVYAEVESLQDQNDLITNIVQDYVALLNAETRKFSFGESSVFLINSREKSLIDARLKNIQVQIKWLEAKAKLFKTLAINPTDL</sequence>
<evidence type="ECO:0000256" key="2">
    <source>
        <dbReference type="ARBA" id="ARBA00007613"/>
    </source>
</evidence>
<gene>
    <name evidence="8" type="ORF">EV197_1255</name>
</gene>
<evidence type="ECO:0000313" key="8">
    <source>
        <dbReference type="EMBL" id="RZT00025.1"/>
    </source>
</evidence>
<keyword evidence="7" id="KW-0998">Cell outer membrane</keyword>
<reference evidence="8 9" key="1">
    <citation type="submission" date="2019-02" db="EMBL/GenBank/DDBJ databases">
        <title>Genomic Encyclopedia of Type Strains, Phase IV (KMG-IV): sequencing the most valuable type-strain genomes for metagenomic binning, comparative biology and taxonomic classification.</title>
        <authorList>
            <person name="Goeker M."/>
        </authorList>
    </citation>
    <scope>NUCLEOTIDE SEQUENCE [LARGE SCALE GENOMIC DNA]</scope>
    <source>
        <strain evidence="8 9">DSM 17196</strain>
    </source>
</reference>
<dbReference type="Proteomes" id="UP000292262">
    <property type="component" value="Unassembled WGS sequence"/>
</dbReference>
<organism evidence="8 9">
    <name type="scientific">Aquimarina brevivitae</name>
    <dbReference type="NCBI Taxonomy" id="323412"/>
    <lineage>
        <taxon>Bacteria</taxon>
        <taxon>Pseudomonadati</taxon>
        <taxon>Bacteroidota</taxon>
        <taxon>Flavobacteriia</taxon>
        <taxon>Flavobacteriales</taxon>
        <taxon>Flavobacteriaceae</taxon>
        <taxon>Aquimarina</taxon>
    </lineage>
</organism>
<keyword evidence="6" id="KW-0472">Membrane</keyword>
<comment type="caution">
    <text evidence="8">The sequence shown here is derived from an EMBL/GenBank/DDBJ whole genome shotgun (WGS) entry which is preliminary data.</text>
</comment>
<evidence type="ECO:0000256" key="7">
    <source>
        <dbReference type="ARBA" id="ARBA00023237"/>
    </source>
</evidence>
<dbReference type="GO" id="GO:1990281">
    <property type="term" value="C:efflux pump complex"/>
    <property type="evidence" value="ECO:0007669"/>
    <property type="project" value="TreeGrafter"/>
</dbReference>
<dbReference type="Pfam" id="PF02321">
    <property type="entry name" value="OEP"/>
    <property type="match status" value="1"/>
</dbReference>
<evidence type="ECO:0000256" key="5">
    <source>
        <dbReference type="ARBA" id="ARBA00022692"/>
    </source>
</evidence>
<dbReference type="SUPFAM" id="SSF56954">
    <property type="entry name" value="Outer membrane efflux proteins (OEP)"/>
    <property type="match status" value="1"/>
</dbReference>
<dbReference type="AlphaFoldDB" id="A0A4Q7PHJ5"/>
<comment type="similarity">
    <text evidence="2">Belongs to the outer membrane factor (OMF) (TC 1.B.17) family.</text>
</comment>
<dbReference type="PANTHER" id="PTHR30026">
    <property type="entry name" value="OUTER MEMBRANE PROTEIN TOLC"/>
    <property type="match status" value="1"/>
</dbReference>
<evidence type="ECO:0000256" key="3">
    <source>
        <dbReference type="ARBA" id="ARBA00022448"/>
    </source>
</evidence>
<evidence type="ECO:0000313" key="9">
    <source>
        <dbReference type="Proteomes" id="UP000292262"/>
    </source>
</evidence>
<keyword evidence="3" id="KW-0813">Transport</keyword>
<dbReference type="InterPro" id="IPR003423">
    <property type="entry name" value="OMP_efflux"/>
</dbReference>
<dbReference type="EMBL" id="SGXE01000001">
    <property type="protein sequence ID" value="RZT00025.1"/>
    <property type="molecule type" value="Genomic_DNA"/>
</dbReference>
<name>A0A4Q7PHJ5_9FLAO</name>
<evidence type="ECO:0000256" key="4">
    <source>
        <dbReference type="ARBA" id="ARBA00022452"/>
    </source>
</evidence>
<dbReference type="GO" id="GO:0015288">
    <property type="term" value="F:porin activity"/>
    <property type="evidence" value="ECO:0007669"/>
    <property type="project" value="TreeGrafter"/>
</dbReference>
<proteinExistence type="inferred from homology"/>
<dbReference type="PANTHER" id="PTHR30026:SF20">
    <property type="entry name" value="OUTER MEMBRANE PROTEIN TOLC"/>
    <property type="match status" value="1"/>
</dbReference>
<dbReference type="OrthoDB" id="581172at2"/>
<evidence type="ECO:0000256" key="1">
    <source>
        <dbReference type="ARBA" id="ARBA00004442"/>
    </source>
</evidence>